<name>A0AAD5QQ10_PARTN</name>
<accession>A0AAD5QQ10</accession>
<dbReference type="Gene3D" id="2.40.50.120">
    <property type="match status" value="1"/>
</dbReference>
<dbReference type="GO" id="GO:0008191">
    <property type="term" value="F:metalloendopeptidase inhibitor activity"/>
    <property type="evidence" value="ECO:0007669"/>
    <property type="project" value="InterPro"/>
</dbReference>
<dbReference type="PROSITE" id="PS50189">
    <property type="entry name" value="NTR"/>
    <property type="match status" value="1"/>
</dbReference>
<evidence type="ECO:0000256" key="5">
    <source>
        <dbReference type="PIRSR" id="PIRSR601820-3"/>
    </source>
</evidence>
<feature type="domain" description="NTR" evidence="7">
    <location>
        <begin position="16"/>
        <end position="142"/>
    </location>
</feature>
<keyword evidence="4" id="KW-0862">Zinc</keyword>
<keyword evidence="3 5" id="KW-1015">Disulfide bond</keyword>
<keyword evidence="4" id="KW-0479">Metal-binding</keyword>
<dbReference type="PANTHER" id="PTHR11844">
    <property type="entry name" value="METALLOPROTEASE INHIBITOR"/>
    <property type="match status" value="1"/>
</dbReference>
<protein>
    <recommendedName>
        <fullName evidence="7">NTR domain-containing protein</fullName>
    </recommendedName>
</protein>
<evidence type="ECO:0000313" key="10">
    <source>
        <dbReference type="Proteomes" id="UP001196413"/>
    </source>
</evidence>
<dbReference type="InterPro" id="IPR008993">
    <property type="entry name" value="TIMP-like_OB-fold"/>
</dbReference>
<feature type="disulfide bond" evidence="5">
    <location>
        <begin position="19"/>
        <end position="112"/>
    </location>
</feature>
<dbReference type="GO" id="GO:0046872">
    <property type="term" value="F:metal ion binding"/>
    <property type="evidence" value="ECO:0007669"/>
    <property type="project" value="UniProtKB-KW"/>
</dbReference>
<feature type="signal peptide" evidence="6">
    <location>
        <begin position="1"/>
        <end position="15"/>
    </location>
</feature>
<evidence type="ECO:0000256" key="3">
    <source>
        <dbReference type="ARBA" id="ARBA00023157"/>
    </source>
</evidence>
<evidence type="ECO:0000256" key="1">
    <source>
        <dbReference type="ARBA" id="ARBA00004613"/>
    </source>
</evidence>
<feature type="disulfide bond" evidence="5">
    <location>
        <begin position="16"/>
        <end position="86"/>
    </location>
</feature>
<dbReference type="InterPro" id="IPR001134">
    <property type="entry name" value="Netrin_domain"/>
</dbReference>
<evidence type="ECO:0000256" key="6">
    <source>
        <dbReference type="SAM" id="SignalP"/>
    </source>
</evidence>
<dbReference type="GO" id="GO:0051045">
    <property type="term" value="P:negative regulation of membrane protein ectodomain proteolysis"/>
    <property type="evidence" value="ECO:0007669"/>
    <property type="project" value="TreeGrafter"/>
</dbReference>
<keyword evidence="10" id="KW-1185">Reference proteome</keyword>
<proteinExistence type="predicted"/>
<evidence type="ECO:0000313" key="9">
    <source>
        <dbReference type="EMBL" id="KAJ1360164.1"/>
    </source>
</evidence>
<evidence type="ECO:0000256" key="2">
    <source>
        <dbReference type="ARBA" id="ARBA00022525"/>
    </source>
</evidence>
<dbReference type="EMBL" id="JAHQIW010003789">
    <property type="protein sequence ID" value="KAJ1360164.1"/>
    <property type="molecule type" value="Genomic_DNA"/>
</dbReference>
<dbReference type="GO" id="GO:0031012">
    <property type="term" value="C:extracellular matrix"/>
    <property type="evidence" value="ECO:0007669"/>
    <property type="project" value="TreeGrafter"/>
</dbReference>
<keyword evidence="6" id="KW-0732">Signal</keyword>
<dbReference type="EMBL" id="JAHQIW010003789">
    <property type="protein sequence ID" value="KAJ1360163.1"/>
    <property type="molecule type" value="Genomic_DNA"/>
</dbReference>
<keyword evidence="2" id="KW-0964">Secreted</keyword>
<evidence type="ECO:0000313" key="8">
    <source>
        <dbReference type="EMBL" id="KAJ1360163.1"/>
    </source>
</evidence>
<dbReference type="InterPro" id="IPR001820">
    <property type="entry name" value="TIMP"/>
</dbReference>
<comment type="subcellular location">
    <subcellularLocation>
        <location evidence="1">Secreted</location>
    </subcellularLocation>
</comment>
<comment type="caution">
    <text evidence="8">The sequence shown here is derived from an EMBL/GenBank/DDBJ whole genome shotgun (WGS) entry which is preliminary data.</text>
</comment>
<feature type="chain" id="PRO_5042441392" description="NTR domain-containing protein" evidence="6">
    <location>
        <begin position="16"/>
        <end position="142"/>
    </location>
</feature>
<dbReference type="Pfam" id="PF00965">
    <property type="entry name" value="TIMP"/>
    <property type="match status" value="1"/>
</dbReference>
<sequence length="142" mass="15921">MIAVYLLALVSTAMACYSCCPPSPLKVTLCAADSVSHVKVISRRNKNDKFSLSDIIYELEHVRVYKKPRSFSTLPSEVYTAAPENCGLHMDVGEEYLLAGNFVGRHLRVYQCGQVYEKSSDTAPKFDSLSHEIRRNLTNIQC</sequence>
<evidence type="ECO:0000256" key="4">
    <source>
        <dbReference type="PIRSR" id="PIRSR601820-1"/>
    </source>
</evidence>
<evidence type="ECO:0000259" key="7">
    <source>
        <dbReference type="PROSITE" id="PS50189"/>
    </source>
</evidence>
<dbReference type="SUPFAM" id="SSF50242">
    <property type="entry name" value="TIMP-like"/>
    <property type="match status" value="1"/>
</dbReference>
<gene>
    <name evidence="8" type="ORF">KIN20_019077</name>
    <name evidence="9" type="ORF">KIN20_019078</name>
</gene>
<dbReference type="GO" id="GO:0002020">
    <property type="term" value="F:protease binding"/>
    <property type="evidence" value="ECO:0007669"/>
    <property type="project" value="TreeGrafter"/>
</dbReference>
<organism evidence="8 10">
    <name type="scientific">Parelaphostrongylus tenuis</name>
    <name type="common">Meningeal worm</name>
    <dbReference type="NCBI Taxonomy" id="148309"/>
    <lineage>
        <taxon>Eukaryota</taxon>
        <taxon>Metazoa</taxon>
        <taxon>Ecdysozoa</taxon>
        <taxon>Nematoda</taxon>
        <taxon>Chromadorea</taxon>
        <taxon>Rhabditida</taxon>
        <taxon>Rhabditina</taxon>
        <taxon>Rhabditomorpha</taxon>
        <taxon>Strongyloidea</taxon>
        <taxon>Metastrongylidae</taxon>
        <taxon>Parelaphostrongylus</taxon>
    </lineage>
</organism>
<feature type="binding site" evidence="4">
    <location>
        <position position="16"/>
    </location>
    <ligand>
        <name>Zn(2+)</name>
        <dbReference type="ChEBI" id="CHEBI:29105"/>
        <note>ligand shared with metalloproteinase partner</note>
    </ligand>
</feature>
<dbReference type="GO" id="GO:0005615">
    <property type="term" value="C:extracellular space"/>
    <property type="evidence" value="ECO:0007669"/>
    <property type="project" value="TreeGrafter"/>
</dbReference>
<reference evidence="8" key="1">
    <citation type="submission" date="2021-06" db="EMBL/GenBank/DDBJ databases">
        <title>Parelaphostrongylus tenuis whole genome reference sequence.</title>
        <authorList>
            <person name="Garwood T.J."/>
            <person name="Larsen P.A."/>
            <person name="Fountain-Jones N.M."/>
            <person name="Garbe J.R."/>
            <person name="Macchietto M.G."/>
            <person name="Kania S.A."/>
            <person name="Gerhold R.W."/>
            <person name="Richards J.E."/>
            <person name="Wolf T.M."/>
        </authorList>
    </citation>
    <scope>NUCLEOTIDE SEQUENCE</scope>
    <source>
        <strain evidence="8">MNPRO001-30</strain>
        <tissue evidence="8">Meninges</tissue>
    </source>
</reference>
<dbReference type="Proteomes" id="UP001196413">
    <property type="component" value="Unassembled WGS sequence"/>
</dbReference>
<dbReference type="AlphaFoldDB" id="A0AAD5QQ10"/>
<dbReference type="PANTHER" id="PTHR11844:SF25">
    <property type="entry name" value="NTR DOMAIN-CONTAINING PROTEIN"/>
    <property type="match status" value="1"/>
</dbReference>